<dbReference type="InterPro" id="IPR001845">
    <property type="entry name" value="HTH_ArsR_DNA-bd_dom"/>
</dbReference>
<accession>A0A2T4UK96</accession>
<keyword evidence="3" id="KW-1185">Reference proteome</keyword>
<gene>
    <name evidence="2" type="ORF">C7Y72_08375</name>
</gene>
<dbReference type="EMBL" id="PYYB01000001">
    <property type="protein sequence ID" value="PTL59663.1"/>
    <property type="molecule type" value="Genomic_DNA"/>
</dbReference>
<dbReference type="InterPro" id="IPR036388">
    <property type="entry name" value="WH-like_DNA-bd_sf"/>
</dbReference>
<dbReference type="OrthoDB" id="3630048at2"/>
<dbReference type="GO" id="GO:0003700">
    <property type="term" value="F:DNA-binding transcription factor activity"/>
    <property type="evidence" value="ECO:0007669"/>
    <property type="project" value="InterPro"/>
</dbReference>
<name>A0A2T4UK96_9ACTN</name>
<dbReference type="SUPFAM" id="SSF46785">
    <property type="entry name" value="Winged helix' DNA-binding domain"/>
    <property type="match status" value="1"/>
</dbReference>
<dbReference type="PANTHER" id="PTHR38600">
    <property type="entry name" value="TRANSCRIPTIONAL REGULATORY PROTEIN"/>
    <property type="match status" value="1"/>
</dbReference>
<dbReference type="NCBIfam" id="NF033788">
    <property type="entry name" value="HTH_metalloreg"/>
    <property type="match status" value="1"/>
</dbReference>
<evidence type="ECO:0000259" key="1">
    <source>
        <dbReference type="PROSITE" id="PS50987"/>
    </source>
</evidence>
<dbReference type="InterPro" id="IPR036390">
    <property type="entry name" value="WH_DNA-bd_sf"/>
</dbReference>
<protein>
    <submittedName>
        <fullName evidence="2">Transcriptional regulator</fullName>
    </submittedName>
</protein>
<comment type="caution">
    <text evidence="2">The sequence shown here is derived from an EMBL/GenBank/DDBJ whole genome shotgun (WGS) entry which is preliminary data.</text>
</comment>
<dbReference type="Pfam" id="PF12840">
    <property type="entry name" value="HTH_20"/>
    <property type="match status" value="1"/>
</dbReference>
<dbReference type="AlphaFoldDB" id="A0A2T4UK96"/>
<dbReference type="Gene3D" id="1.10.10.10">
    <property type="entry name" value="Winged helix-like DNA-binding domain superfamily/Winged helix DNA-binding domain"/>
    <property type="match status" value="1"/>
</dbReference>
<dbReference type="SMART" id="SM00418">
    <property type="entry name" value="HTH_ARSR"/>
    <property type="match status" value="1"/>
</dbReference>
<dbReference type="PROSITE" id="PS50987">
    <property type="entry name" value="HTH_ARSR_2"/>
    <property type="match status" value="1"/>
</dbReference>
<evidence type="ECO:0000313" key="3">
    <source>
        <dbReference type="Proteomes" id="UP000240739"/>
    </source>
</evidence>
<proteinExistence type="predicted"/>
<reference evidence="2 3" key="1">
    <citation type="submission" date="2018-03" db="EMBL/GenBank/DDBJ databases">
        <title>Aquarubrobacter algicola gen. nov., sp. nov., a novel actinobacterium isolated from shallow eutrophic lake during the end of cyanobacterial harmful algal blooms.</title>
        <authorList>
            <person name="Chun S.J."/>
        </authorList>
    </citation>
    <scope>NUCLEOTIDE SEQUENCE [LARGE SCALE GENOMIC DNA]</scope>
    <source>
        <strain evidence="2 3">Seoho-28</strain>
    </source>
</reference>
<sequence>MRARVRPRVSTDESPGQEQVSAVFAALADPTRRRVVETLLRDGTTSVPALTETLPITRQAVAKHVAILDDAGLVERVPGGVGREVRYRLREEALVPAATWMAQADRAWAGRLARLKDVVEGRTGG</sequence>
<organism evidence="2 3">
    <name type="scientific">Paraconexibacter algicola</name>
    <dbReference type="NCBI Taxonomy" id="2133960"/>
    <lineage>
        <taxon>Bacteria</taxon>
        <taxon>Bacillati</taxon>
        <taxon>Actinomycetota</taxon>
        <taxon>Thermoleophilia</taxon>
        <taxon>Solirubrobacterales</taxon>
        <taxon>Paraconexibacteraceae</taxon>
        <taxon>Paraconexibacter</taxon>
    </lineage>
</organism>
<dbReference type="CDD" id="cd00090">
    <property type="entry name" value="HTH_ARSR"/>
    <property type="match status" value="1"/>
</dbReference>
<dbReference type="PANTHER" id="PTHR38600:SF2">
    <property type="entry name" value="SLL0088 PROTEIN"/>
    <property type="match status" value="1"/>
</dbReference>
<evidence type="ECO:0000313" key="2">
    <source>
        <dbReference type="EMBL" id="PTL59663.1"/>
    </source>
</evidence>
<feature type="domain" description="HTH arsR-type" evidence="1">
    <location>
        <begin position="12"/>
        <end position="109"/>
    </location>
</feature>
<dbReference type="Proteomes" id="UP000240739">
    <property type="component" value="Unassembled WGS sequence"/>
</dbReference>
<dbReference type="InterPro" id="IPR011991">
    <property type="entry name" value="ArsR-like_HTH"/>
</dbReference>